<keyword evidence="2" id="KW-0723">Serine/threonine-protein kinase</keyword>
<dbReference type="FunFam" id="1.10.8.10:FF:000005">
    <property type="entry name" value="Non-specific serine/threonine protein kinase"/>
    <property type="match status" value="1"/>
</dbReference>
<protein>
    <recommendedName>
        <fullName evidence="1">non-specific serine/threonine protein kinase</fullName>
        <ecNumber evidence="1">2.7.11.1</ecNumber>
    </recommendedName>
</protein>
<dbReference type="EMBL" id="BEZZ01001607">
    <property type="protein sequence ID" value="GCC19806.1"/>
    <property type="molecule type" value="Genomic_DNA"/>
</dbReference>
<comment type="caution">
    <text evidence="13">The sequence shown here is derived from an EMBL/GenBank/DDBJ whole genome shotgun (WGS) entry which is preliminary data.</text>
</comment>
<dbReference type="GO" id="GO:0035556">
    <property type="term" value="P:intracellular signal transduction"/>
    <property type="evidence" value="ECO:0007669"/>
    <property type="project" value="TreeGrafter"/>
</dbReference>
<dbReference type="InterPro" id="IPR000719">
    <property type="entry name" value="Prot_kinase_dom"/>
</dbReference>
<feature type="compositionally biased region" description="Low complexity" evidence="10">
    <location>
        <begin position="319"/>
        <end position="337"/>
    </location>
</feature>
<evidence type="ECO:0000256" key="2">
    <source>
        <dbReference type="ARBA" id="ARBA00022527"/>
    </source>
</evidence>
<feature type="domain" description="Protein kinase" evidence="11">
    <location>
        <begin position="58"/>
        <end position="346"/>
    </location>
</feature>
<accession>A0A401RNZ4</accession>
<evidence type="ECO:0000259" key="11">
    <source>
        <dbReference type="PROSITE" id="PS50011"/>
    </source>
</evidence>
<dbReference type="GO" id="GO:0000226">
    <property type="term" value="P:microtubule cytoskeleton organization"/>
    <property type="evidence" value="ECO:0007669"/>
    <property type="project" value="TreeGrafter"/>
</dbReference>
<feature type="region of interest" description="Disordered" evidence="10">
    <location>
        <begin position="1"/>
        <end position="33"/>
    </location>
</feature>
<comment type="catalytic activity">
    <reaction evidence="8">
        <text>L-seryl-[protein] + ATP = O-phospho-L-seryl-[protein] + ADP + H(+)</text>
        <dbReference type="Rhea" id="RHEA:17989"/>
        <dbReference type="Rhea" id="RHEA-COMP:9863"/>
        <dbReference type="Rhea" id="RHEA-COMP:11604"/>
        <dbReference type="ChEBI" id="CHEBI:15378"/>
        <dbReference type="ChEBI" id="CHEBI:29999"/>
        <dbReference type="ChEBI" id="CHEBI:30616"/>
        <dbReference type="ChEBI" id="CHEBI:83421"/>
        <dbReference type="ChEBI" id="CHEBI:456216"/>
        <dbReference type="EC" id="2.7.11.1"/>
    </reaction>
</comment>
<dbReference type="PROSITE" id="PS50030">
    <property type="entry name" value="UBA"/>
    <property type="match status" value="1"/>
</dbReference>
<dbReference type="Proteomes" id="UP000287033">
    <property type="component" value="Unassembled WGS sequence"/>
</dbReference>
<dbReference type="GO" id="GO:0050321">
    <property type="term" value="F:tau-protein kinase activity"/>
    <property type="evidence" value="ECO:0007669"/>
    <property type="project" value="TreeGrafter"/>
</dbReference>
<keyword evidence="6 9" id="KW-0067">ATP-binding</keyword>
<dbReference type="FunFam" id="3.30.200.20:FF:000003">
    <property type="entry name" value="Non-specific serine/threonine protein kinase"/>
    <property type="match status" value="1"/>
</dbReference>
<dbReference type="InterPro" id="IPR017441">
    <property type="entry name" value="Protein_kinase_ATP_BS"/>
</dbReference>
<dbReference type="OrthoDB" id="193931at2759"/>
<dbReference type="InterPro" id="IPR011009">
    <property type="entry name" value="Kinase-like_dom_sf"/>
</dbReference>
<feature type="compositionally biased region" description="Polar residues" evidence="10">
    <location>
        <begin position="419"/>
        <end position="436"/>
    </location>
</feature>
<feature type="compositionally biased region" description="Polar residues" evidence="10">
    <location>
        <begin position="444"/>
        <end position="456"/>
    </location>
</feature>
<evidence type="ECO:0000256" key="10">
    <source>
        <dbReference type="SAM" id="MobiDB-lite"/>
    </source>
</evidence>
<evidence type="ECO:0000256" key="5">
    <source>
        <dbReference type="ARBA" id="ARBA00022777"/>
    </source>
</evidence>
<feature type="compositionally biased region" description="Basic and acidic residues" evidence="10">
    <location>
        <begin position="13"/>
        <end position="28"/>
    </location>
</feature>
<organism evidence="13 14">
    <name type="scientific">Chiloscyllium punctatum</name>
    <name type="common">Brownbanded bambooshark</name>
    <name type="synonym">Hemiscyllium punctatum</name>
    <dbReference type="NCBI Taxonomy" id="137246"/>
    <lineage>
        <taxon>Eukaryota</taxon>
        <taxon>Metazoa</taxon>
        <taxon>Chordata</taxon>
        <taxon>Craniata</taxon>
        <taxon>Vertebrata</taxon>
        <taxon>Chondrichthyes</taxon>
        <taxon>Elasmobranchii</taxon>
        <taxon>Galeomorphii</taxon>
        <taxon>Galeoidea</taxon>
        <taxon>Orectolobiformes</taxon>
        <taxon>Hemiscylliidae</taxon>
        <taxon>Chiloscyllium</taxon>
    </lineage>
</organism>
<feature type="compositionally biased region" description="Polar residues" evidence="10">
    <location>
        <begin position="1"/>
        <end position="12"/>
    </location>
</feature>
<evidence type="ECO:0000313" key="13">
    <source>
        <dbReference type="EMBL" id="GCC19806.1"/>
    </source>
</evidence>
<dbReference type="EC" id="2.7.11.1" evidence="1"/>
<dbReference type="SMART" id="SM00165">
    <property type="entry name" value="UBA"/>
    <property type="match status" value="1"/>
</dbReference>
<dbReference type="Gene3D" id="1.10.510.10">
    <property type="entry name" value="Transferase(Phosphotransferase) domain 1"/>
    <property type="match status" value="2"/>
</dbReference>
<name>A0A401RNZ4_CHIPU</name>
<dbReference type="OMA" id="HMENRSE"/>
<keyword evidence="3" id="KW-0808">Transferase</keyword>
<evidence type="ECO:0000256" key="3">
    <source>
        <dbReference type="ARBA" id="ARBA00022679"/>
    </source>
</evidence>
<comment type="catalytic activity">
    <reaction evidence="7">
        <text>L-threonyl-[protein] + ATP = O-phospho-L-threonyl-[protein] + ADP + H(+)</text>
        <dbReference type="Rhea" id="RHEA:46608"/>
        <dbReference type="Rhea" id="RHEA-COMP:11060"/>
        <dbReference type="Rhea" id="RHEA-COMP:11605"/>
        <dbReference type="ChEBI" id="CHEBI:15378"/>
        <dbReference type="ChEBI" id="CHEBI:30013"/>
        <dbReference type="ChEBI" id="CHEBI:30616"/>
        <dbReference type="ChEBI" id="CHEBI:61977"/>
        <dbReference type="ChEBI" id="CHEBI:456216"/>
        <dbReference type="EC" id="2.7.11.1"/>
    </reaction>
</comment>
<feature type="compositionally biased region" description="Polar residues" evidence="10">
    <location>
        <begin position="397"/>
        <end position="406"/>
    </location>
</feature>
<feature type="binding site" evidence="9">
    <location>
        <position position="87"/>
    </location>
    <ligand>
        <name>ATP</name>
        <dbReference type="ChEBI" id="CHEBI:30616"/>
    </ligand>
</feature>
<dbReference type="SUPFAM" id="SSF56112">
    <property type="entry name" value="Protein kinase-like (PK-like)"/>
    <property type="match status" value="1"/>
</dbReference>
<evidence type="ECO:0000256" key="8">
    <source>
        <dbReference type="ARBA" id="ARBA00048679"/>
    </source>
</evidence>
<feature type="domain" description="UBA" evidence="12">
    <location>
        <begin position="249"/>
        <end position="288"/>
    </location>
</feature>
<evidence type="ECO:0000256" key="6">
    <source>
        <dbReference type="ARBA" id="ARBA00022840"/>
    </source>
</evidence>
<proteinExistence type="predicted"/>
<evidence type="ECO:0000256" key="1">
    <source>
        <dbReference type="ARBA" id="ARBA00012513"/>
    </source>
</evidence>
<evidence type="ECO:0000256" key="4">
    <source>
        <dbReference type="ARBA" id="ARBA00022741"/>
    </source>
</evidence>
<dbReference type="GO" id="GO:0005524">
    <property type="term" value="F:ATP binding"/>
    <property type="evidence" value="ECO:0007669"/>
    <property type="project" value="UniProtKB-UniRule"/>
</dbReference>
<evidence type="ECO:0000259" key="12">
    <source>
        <dbReference type="PROSITE" id="PS50030"/>
    </source>
</evidence>
<dbReference type="PANTHER" id="PTHR24346">
    <property type="entry name" value="MAP/MICROTUBULE AFFINITY-REGULATING KINASE"/>
    <property type="match status" value="1"/>
</dbReference>
<dbReference type="PROSITE" id="PS00107">
    <property type="entry name" value="PROTEIN_KINASE_ATP"/>
    <property type="match status" value="1"/>
</dbReference>
<dbReference type="GO" id="GO:0005737">
    <property type="term" value="C:cytoplasm"/>
    <property type="evidence" value="ECO:0007669"/>
    <property type="project" value="TreeGrafter"/>
</dbReference>
<keyword evidence="14" id="KW-1185">Reference proteome</keyword>
<dbReference type="Gene3D" id="3.30.200.20">
    <property type="entry name" value="Phosphorylase Kinase, domain 1"/>
    <property type="match status" value="1"/>
</dbReference>
<feature type="region of interest" description="Disordered" evidence="10">
    <location>
        <begin position="292"/>
        <end position="456"/>
    </location>
</feature>
<dbReference type="InterPro" id="IPR015940">
    <property type="entry name" value="UBA"/>
</dbReference>
<evidence type="ECO:0000256" key="7">
    <source>
        <dbReference type="ARBA" id="ARBA00047899"/>
    </source>
</evidence>
<keyword evidence="5" id="KW-0418">Kinase</keyword>
<sequence>MSSRLTLPSPNERSLEHHSSHMENRSERGSTWSSRSLGARCRNSIASCTDEQPHIGNYRLLRTIGKGNFAKVKLARHILTSREVAIKIIDKTQLNPTSLQKLFREVRIMKCLNHPNIVKLFEVIETEKTLYLIMEYASGGEVFDYLVSHGRMKEKEARAKFRQIVSAVQYCHQRNIVHRDLKELRERVLRGKYRVPFYMSTDCENILKRFLVLNPAKRGTLEQIMKDKWINVGCDGEELRPYVEPEQDLGDNKRIEVMIGMGYTREEIKEALSRHMYNEVTGTYLLLGRNKSEMDSTDSHSGSSLSLAKVRPSNELNTSTVSQSSTHSRSQRSSSTYHRQRRHSDFSGPAALPSHTKRSQTSAAAAAAVVDGELKEERTPSRKGASSGRAGVPPSSPMVSNASNPNKAEIPDRRKVTGPANNNIPASAMSRRNTYVCTDRTPNDRQSLLQNGKENR</sequence>
<dbReference type="Pfam" id="PF00069">
    <property type="entry name" value="Pkinase"/>
    <property type="match status" value="1"/>
</dbReference>
<evidence type="ECO:0000256" key="9">
    <source>
        <dbReference type="PROSITE-ProRule" id="PRU10141"/>
    </source>
</evidence>
<reference evidence="13 14" key="1">
    <citation type="journal article" date="2018" name="Nat. Ecol. Evol.">
        <title>Shark genomes provide insights into elasmobranch evolution and the origin of vertebrates.</title>
        <authorList>
            <person name="Hara Y"/>
            <person name="Yamaguchi K"/>
            <person name="Onimaru K"/>
            <person name="Kadota M"/>
            <person name="Koyanagi M"/>
            <person name="Keeley SD"/>
            <person name="Tatsumi K"/>
            <person name="Tanaka K"/>
            <person name="Motone F"/>
            <person name="Kageyama Y"/>
            <person name="Nozu R"/>
            <person name="Adachi N"/>
            <person name="Nishimura O"/>
            <person name="Nakagawa R"/>
            <person name="Tanegashima C"/>
            <person name="Kiyatake I"/>
            <person name="Matsumoto R"/>
            <person name="Murakumo K"/>
            <person name="Nishida K"/>
            <person name="Terakita A"/>
            <person name="Kuratani S"/>
            <person name="Sato K"/>
            <person name="Hyodo S Kuraku.S."/>
        </authorList>
    </citation>
    <scope>NUCLEOTIDE SEQUENCE [LARGE SCALE GENOMIC DNA]</scope>
</reference>
<dbReference type="PROSITE" id="PS50011">
    <property type="entry name" value="PROTEIN_KINASE_DOM"/>
    <property type="match status" value="1"/>
</dbReference>
<keyword evidence="4 9" id="KW-0547">Nucleotide-binding</keyword>
<dbReference type="FunFam" id="1.10.510.10:FF:000571">
    <property type="entry name" value="Maternal embryonic leucine zipper kinase"/>
    <property type="match status" value="1"/>
</dbReference>
<dbReference type="STRING" id="137246.A0A401RNZ4"/>
<evidence type="ECO:0000313" key="14">
    <source>
        <dbReference type="Proteomes" id="UP000287033"/>
    </source>
</evidence>
<dbReference type="Gene3D" id="1.10.8.10">
    <property type="entry name" value="DNA helicase RuvA subunit, C-terminal domain"/>
    <property type="match status" value="1"/>
</dbReference>
<gene>
    <name evidence="13" type="ORF">chiPu_0018543</name>
</gene>
<dbReference type="AlphaFoldDB" id="A0A401RNZ4"/>
<dbReference type="PANTHER" id="PTHR24346:SF82">
    <property type="entry name" value="KP78A-RELATED"/>
    <property type="match status" value="1"/>
</dbReference>